<dbReference type="GO" id="GO:0044550">
    <property type="term" value="P:secondary metabolite biosynthetic process"/>
    <property type="evidence" value="ECO:0007669"/>
    <property type="project" value="TreeGrafter"/>
</dbReference>
<dbReference type="GO" id="GO:0031177">
    <property type="term" value="F:phosphopantetheine binding"/>
    <property type="evidence" value="ECO:0007669"/>
    <property type="project" value="TreeGrafter"/>
</dbReference>
<dbReference type="InterPro" id="IPR000873">
    <property type="entry name" value="AMP-dep_synth/lig_dom"/>
</dbReference>
<proteinExistence type="predicted"/>
<evidence type="ECO:0000259" key="2">
    <source>
        <dbReference type="Pfam" id="PF00501"/>
    </source>
</evidence>
<gene>
    <name evidence="3" type="ORF">G3M58_50385</name>
</gene>
<sequence length="98" mass="10653">IGPGDRALALTALHHDMSVFDLFGVLGAGGTLVLPRASERREAAHWARLMEEHGVNVWNSVPAMMDMLLEHLGPRNGPLDGLRLAFMGGDWLNVATVR</sequence>
<dbReference type="EMBL" id="JAAGMN010005232">
    <property type="protein sequence ID" value="NEE14666.1"/>
    <property type="molecule type" value="Genomic_DNA"/>
</dbReference>
<dbReference type="AlphaFoldDB" id="A0A6G3XA63"/>
<dbReference type="Pfam" id="PF00501">
    <property type="entry name" value="AMP-binding"/>
    <property type="match status" value="1"/>
</dbReference>
<keyword evidence="1" id="KW-0436">Ligase</keyword>
<dbReference type="GO" id="GO:0005737">
    <property type="term" value="C:cytoplasm"/>
    <property type="evidence" value="ECO:0007669"/>
    <property type="project" value="TreeGrafter"/>
</dbReference>
<feature type="non-terminal residue" evidence="3">
    <location>
        <position position="1"/>
    </location>
</feature>
<evidence type="ECO:0000256" key="1">
    <source>
        <dbReference type="ARBA" id="ARBA00022598"/>
    </source>
</evidence>
<protein>
    <submittedName>
        <fullName evidence="3">AMP-binding protein</fullName>
    </submittedName>
</protein>
<dbReference type="GO" id="GO:0000036">
    <property type="term" value="F:acyl carrier activity"/>
    <property type="evidence" value="ECO:0007669"/>
    <property type="project" value="TreeGrafter"/>
</dbReference>
<dbReference type="PANTHER" id="PTHR45527:SF10">
    <property type="entry name" value="PYOCHELIN SYNTHASE PCHF"/>
    <property type="match status" value="1"/>
</dbReference>
<comment type="caution">
    <text evidence="3">The sequence shown here is derived from an EMBL/GenBank/DDBJ whole genome shotgun (WGS) entry which is preliminary data.</text>
</comment>
<name>A0A6G3XA63_9ACTN</name>
<dbReference type="Gene3D" id="3.40.50.980">
    <property type="match status" value="1"/>
</dbReference>
<organism evidence="3">
    <name type="scientific">Streptomyces sp. SID7499</name>
    <dbReference type="NCBI Taxonomy" id="2706086"/>
    <lineage>
        <taxon>Bacteria</taxon>
        <taxon>Bacillati</taxon>
        <taxon>Actinomycetota</taxon>
        <taxon>Actinomycetes</taxon>
        <taxon>Kitasatosporales</taxon>
        <taxon>Streptomycetaceae</taxon>
        <taxon>Streptomyces</taxon>
    </lineage>
</organism>
<feature type="domain" description="AMP-dependent synthetase/ligase" evidence="2">
    <location>
        <begin position="3"/>
        <end position="97"/>
    </location>
</feature>
<dbReference type="PANTHER" id="PTHR45527">
    <property type="entry name" value="NONRIBOSOMAL PEPTIDE SYNTHETASE"/>
    <property type="match status" value="1"/>
</dbReference>
<dbReference type="GO" id="GO:0043041">
    <property type="term" value="P:amino acid activation for nonribosomal peptide biosynthetic process"/>
    <property type="evidence" value="ECO:0007669"/>
    <property type="project" value="TreeGrafter"/>
</dbReference>
<reference evidence="3" key="1">
    <citation type="submission" date="2020-01" db="EMBL/GenBank/DDBJ databases">
        <title>Insect and environment-associated Actinomycetes.</title>
        <authorList>
            <person name="Currrie C."/>
            <person name="Chevrette M."/>
            <person name="Carlson C."/>
            <person name="Stubbendieck R."/>
            <person name="Wendt-Pienkowski E."/>
        </authorList>
    </citation>
    <scope>NUCLEOTIDE SEQUENCE</scope>
    <source>
        <strain evidence="3">SID7499</strain>
    </source>
</reference>
<feature type="non-terminal residue" evidence="3">
    <location>
        <position position="98"/>
    </location>
</feature>
<dbReference type="GO" id="GO:0016874">
    <property type="term" value="F:ligase activity"/>
    <property type="evidence" value="ECO:0007669"/>
    <property type="project" value="UniProtKB-KW"/>
</dbReference>
<accession>A0A6G3XA63</accession>
<dbReference type="SUPFAM" id="SSF56801">
    <property type="entry name" value="Acetyl-CoA synthetase-like"/>
    <property type="match status" value="1"/>
</dbReference>
<evidence type="ECO:0000313" key="3">
    <source>
        <dbReference type="EMBL" id="NEE14666.1"/>
    </source>
</evidence>